<gene>
    <name evidence="1" type="ORF">SAMN04488066_104183</name>
</gene>
<proteinExistence type="predicted"/>
<reference evidence="1 2" key="1">
    <citation type="submission" date="2016-10" db="EMBL/GenBank/DDBJ databases">
        <authorList>
            <person name="Varghese N."/>
            <person name="Submissions S."/>
        </authorList>
    </citation>
    <scope>NUCLEOTIDE SEQUENCE [LARGE SCALE GENOMIC DNA]</scope>
    <source>
        <strain evidence="1 2">CGMCC 1.6377</strain>
    </source>
</reference>
<keyword evidence="2" id="KW-1185">Reference proteome</keyword>
<dbReference type="AlphaFoldDB" id="A0A1I3A829"/>
<organism evidence="1 2">
    <name type="scientific">Halorubrum aquaticum</name>
    <dbReference type="NCBI Taxonomy" id="387340"/>
    <lineage>
        <taxon>Archaea</taxon>
        <taxon>Methanobacteriati</taxon>
        <taxon>Methanobacteriota</taxon>
        <taxon>Stenosarchaea group</taxon>
        <taxon>Halobacteria</taxon>
        <taxon>Halobacteriales</taxon>
        <taxon>Haloferacaceae</taxon>
        <taxon>Halorubrum</taxon>
    </lineage>
</organism>
<protein>
    <submittedName>
        <fullName evidence="1">Uncharacterized protein</fullName>
    </submittedName>
</protein>
<dbReference type="EMBL" id="FOPZ01000004">
    <property type="protein sequence ID" value="SFH45471.1"/>
    <property type="molecule type" value="Genomic_DNA"/>
</dbReference>
<evidence type="ECO:0000313" key="1">
    <source>
        <dbReference type="EMBL" id="SFH45471.1"/>
    </source>
</evidence>
<dbReference type="Proteomes" id="UP000323537">
    <property type="component" value="Unassembled WGS sequence"/>
</dbReference>
<accession>A0A1I3A829</accession>
<sequence length="108" mass="12508">MSIVWNGWVFVIRGKTLLDPYIPIYDMVKTIRVSEEYHEWLNAHKKDDETMEETLRRMTRGPHPDDVAGLLTEREAEAAKEAVNRLREGDRDRLDAARSTFDSGTTSE</sequence>
<evidence type="ECO:0000313" key="2">
    <source>
        <dbReference type="Proteomes" id="UP000323537"/>
    </source>
</evidence>
<name>A0A1I3A829_9EURY</name>